<dbReference type="GO" id="GO:0006351">
    <property type="term" value="P:DNA-templated transcription"/>
    <property type="evidence" value="ECO:0007669"/>
    <property type="project" value="InterPro"/>
</dbReference>
<keyword evidence="9" id="KW-1185">Reference proteome</keyword>
<dbReference type="Gene3D" id="4.10.240.10">
    <property type="entry name" value="Zn(2)-C6 fungal-type DNA-binding domain"/>
    <property type="match status" value="1"/>
</dbReference>
<feature type="domain" description="Zn(2)-C6 fungal-type" evidence="7">
    <location>
        <begin position="25"/>
        <end position="55"/>
    </location>
</feature>
<keyword evidence="2" id="KW-0805">Transcription regulation</keyword>
<dbReference type="PROSITE" id="PS00463">
    <property type="entry name" value="ZN2_CY6_FUNGAL_1"/>
    <property type="match status" value="1"/>
</dbReference>
<dbReference type="CDD" id="cd00067">
    <property type="entry name" value="GAL4"/>
    <property type="match status" value="1"/>
</dbReference>
<feature type="compositionally biased region" description="Polar residues" evidence="6">
    <location>
        <begin position="164"/>
        <end position="177"/>
    </location>
</feature>
<protein>
    <submittedName>
        <fullName evidence="8">Lactose regulatory protein LAC9</fullName>
    </submittedName>
</protein>
<keyword evidence="3" id="KW-0804">Transcription</keyword>
<evidence type="ECO:0000313" key="9">
    <source>
        <dbReference type="Proteomes" id="UP001138500"/>
    </source>
</evidence>
<keyword evidence="4" id="KW-0539">Nucleus</keyword>
<dbReference type="InterPro" id="IPR036864">
    <property type="entry name" value="Zn2-C6_fun-type_DNA-bd_sf"/>
</dbReference>
<evidence type="ECO:0000256" key="2">
    <source>
        <dbReference type="ARBA" id="ARBA00023015"/>
    </source>
</evidence>
<gene>
    <name evidence="8" type="ORF">Tdes44962_MAKER08912</name>
</gene>
<keyword evidence="1" id="KW-0479">Metal-binding</keyword>
<dbReference type="SMART" id="SM00066">
    <property type="entry name" value="GAL4"/>
    <property type="match status" value="1"/>
</dbReference>
<dbReference type="AlphaFoldDB" id="A0A9W7W439"/>
<accession>A0A9W7W439</accession>
<dbReference type="GO" id="GO:0005634">
    <property type="term" value="C:nucleus"/>
    <property type="evidence" value="ECO:0007669"/>
    <property type="project" value="TreeGrafter"/>
</dbReference>
<organism evidence="8 9">
    <name type="scientific">Teratosphaeria destructans</name>
    <dbReference type="NCBI Taxonomy" id="418781"/>
    <lineage>
        <taxon>Eukaryota</taxon>
        <taxon>Fungi</taxon>
        <taxon>Dikarya</taxon>
        <taxon>Ascomycota</taxon>
        <taxon>Pezizomycotina</taxon>
        <taxon>Dothideomycetes</taxon>
        <taxon>Dothideomycetidae</taxon>
        <taxon>Mycosphaerellales</taxon>
        <taxon>Teratosphaeriaceae</taxon>
        <taxon>Teratosphaeria</taxon>
    </lineage>
</organism>
<evidence type="ECO:0000259" key="7">
    <source>
        <dbReference type="PROSITE" id="PS50048"/>
    </source>
</evidence>
<dbReference type="PROSITE" id="PS50048">
    <property type="entry name" value="ZN2_CY6_FUNGAL_2"/>
    <property type="match status" value="1"/>
</dbReference>
<proteinExistence type="predicted"/>
<dbReference type="GO" id="GO:0000435">
    <property type="term" value="P:positive regulation of transcription from RNA polymerase II promoter by galactose"/>
    <property type="evidence" value="ECO:0007669"/>
    <property type="project" value="TreeGrafter"/>
</dbReference>
<evidence type="ECO:0000256" key="6">
    <source>
        <dbReference type="SAM" id="MobiDB-lite"/>
    </source>
</evidence>
<dbReference type="InterPro" id="IPR001138">
    <property type="entry name" value="Zn2Cys6_DnaBD"/>
</dbReference>
<dbReference type="InterPro" id="IPR007219">
    <property type="entry name" value="XnlR_reg_dom"/>
</dbReference>
<evidence type="ECO:0000256" key="3">
    <source>
        <dbReference type="ARBA" id="ARBA00023163"/>
    </source>
</evidence>
<dbReference type="CDD" id="cd12148">
    <property type="entry name" value="fungal_TF_MHR"/>
    <property type="match status" value="1"/>
</dbReference>
<dbReference type="GO" id="GO:0000981">
    <property type="term" value="F:DNA-binding transcription factor activity, RNA polymerase II-specific"/>
    <property type="evidence" value="ECO:0007669"/>
    <property type="project" value="InterPro"/>
</dbReference>
<dbReference type="Pfam" id="PF00172">
    <property type="entry name" value="Zn_clus"/>
    <property type="match status" value="1"/>
</dbReference>
<dbReference type="PANTHER" id="PTHR47424:SF2">
    <property type="entry name" value="TRANSCRIPTION FACTOR DOMAIN-CONTAINING PROTEIN-RELATED"/>
    <property type="match status" value="1"/>
</dbReference>
<dbReference type="Proteomes" id="UP001138500">
    <property type="component" value="Unassembled WGS sequence"/>
</dbReference>
<sequence length="817" mass="91319">MDKQLPLSEPAAATNFSELGLSESACNECKRRKGRCDRQLPECGPCHRNKRHCLYEKHSKTPLTRKHLTSVEERLRQAELRARQFEKRAQAAEARLHQAVDSVPKLERQKYTAGTIQSPGPPACSSQHRPRSDHASTGGDAKQRPNHFTITPPANDPAGPRTFPTDSVSPGWQQAHTQAGPHGPEIEPFGTSLFVDTSNDVALRTPEMEVPPPEADDFSWDEQSPVESFKGRHSSSPAELHDGNDDDEGVADGMALLSMEDKGTGYLGISSGTAMLKMLLPESERRRTSRRSTSDRLRPVATLTTSADEGSYGWVPTPVFVERRIHEIDLDAAITAYFSLFHVSYPLVHEPSFRAQYSQVVPRPAGKNWNALAYMIGAMGIFTTAQNRSSRDLDLFEAAKANMSIDSLETGNLTLVQVLMLMANYIQKRGKPNSGYNYLGLALHMAMGLGLHKEFHNWRVSPLAMEIRRRVWWVLTCFYVGAVITFGRPLSWPSHGVEAMIPLNCEDRDLTHLSTTLPPAKPGLTTYSAISAQARFHLATMDIYGRVISVNFPTAAELIRLDDERIEAWRSSWQDPHRDIPPRYLLSQRVLGWRCSNFRIIMYRPFVIRHVLSMRTKVAPSPLDPATQNAIDRCLHESKASISSIHAYWAAGGRSSMASWYSLYFLFQASLIPCICLRNDPTSPHAVDWVAQVEMVLNVFDAIYSINQSSREYRQVVLRLCGDFLPTTTDSGTHHEALSTQPIEESPQTQLSGMYPMMWPSANSADAEVMMPDSSWTTFLNEMQPVSFMSPDEPPMDASWSTGLPGGFPHHQHHDTG</sequence>
<evidence type="ECO:0000256" key="5">
    <source>
        <dbReference type="SAM" id="Coils"/>
    </source>
</evidence>
<comment type="caution">
    <text evidence="8">The sequence shown here is derived from an EMBL/GenBank/DDBJ whole genome shotgun (WGS) entry which is preliminary data.</text>
</comment>
<reference evidence="8 9" key="1">
    <citation type="journal article" date="2018" name="IMA Fungus">
        <title>IMA Genome-F 10: Nine draft genome sequences of Claviceps purpurea s.lat., including C. arundinis, C. humidiphila, and C. cf. spartinae, pseudomolecules for the pitch canker pathogen Fusarium circinatum, draft genome of Davidsoniella eucalypti, Grosmannia galeiformis, Quambalaria eucalypti, and Teratosphaeria destructans.</title>
        <authorList>
            <person name="Wingfield B.D."/>
            <person name="Liu M."/>
            <person name="Nguyen H.D."/>
            <person name="Lane F.A."/>
            <person name="Morgan S.W."/>
            <person name="De Vos L."/>
            <person name="Wilken P.M."/>
            <person name="Duong T.A."/>
            <person name="Aylward J."/>
            <person name="Coetzee M.P."/>
            <person name="Dadej K."/>
            <person name="De Beer Z.W."/>
            <person name="Findlay W."/>
            <person name="Havenga M."/>
            <person name="Kolarik M."/>
            <person name="Menzies J.G."/>
            <person name="Naidoo K."/>
            <person name="Pochopski O."/>
            <person name="Shoukouhi P."/>
            <person name="Santana Q.C."/>
            <person name="Seifert K.A."/>
            <person name="Soal N."/>
            <person name="Steenkamp E.T."/>
            <person name="Tatham C.T."/>
            <person name="van der Nest M.A."/>
            <person name="Wingfield M.J."/>
        </authorList>
    </citation>
    <scope>NUCLEOTIDE SEQUENCE [LARGE SCALE GENOMIC DNA]</scope>
    <source>
        <strain evidence="8">CMW44962</strain>
    </source>
</reference>
<dbReference type="EMBL" id="RIBY02001180">
    <property type="protein sequence ID" value="KAH9831690.1"/>
    <property type="molecule type" value="Genomic_DNA"/>
</dbReference>
<reference evidence="8 9" key="2">
    <citation type="journal article" date="2021" name="Curr. Genet.">
        <title>Genetic response to nitrogen starvation in the aggressive Eucalyptus foliar pathogen Teratosphaeria destructans.</title>
        <authorList>
            <person name="Havenga M."/>
            <person name="Wingfield B.D."/>
            <person name="Wingfield M.J."/>
            <person name="Dreyer L.L."/>
            <person name="Roets F."/>
            <person name="Aylward J."/>
        </authorList>
    </citation>
    <scope>NUCLEOTIDE SEQUENCE [LARGE SCALE GENOMIC DNA]</scope>
    <source>
        <strain evidence="8">CMW44962</strain>
    </source>
</reference>
<feature type="region of interest" description="Disordered" evidence="6">
    <location>
        <begin position="207"/>
        <end position="247"/>
    </location>
</feature>
<dbReference type="SUPFAM" id="SSF57701">
    <property type="entry name" value="Zn2/Cys6 DNA-binding domain"/>
    <property type="match status" value="1"/>
</dbReference>
<dbReference type="PANTHER" id="PTHR47424">
    <property type="entry name" value="REGULATORY PROTEIN GAL4"/>
    <property type="match status" value="1"/>
</dbReference>
<dbReference type="Pfam" id="PF04082">
    <property type="entry name" value="Fungal_trans"/>
    <property type="match status" value="1"/>
</dbReference>
<feature type="region of interest" description="Disordered" evidence="6">
    <location>
        <begin position="113"/>
        <end position="192"/>
    </location>
</feature>
<evidence type="ECO:0000256" key="4">
    <source>
        <dbReference type="ARBA" id="ARBA00023242"/>
    </source>
</evidence>
<dbReference type="InterPro" id="IPR051127">
    <property type="entry name" value="Fungal_SecMet_Regulators"/>
</dbReference>
<name>A0A9W7W439_9PEZI</name>
<evidence type="ECO:0000256" key="1">
    <source>
        <dbReference type="ARBA" id="ARBA00022723"/>
    </source>
</evidence>
<feature type="coiled-coil region" evidence="5">
    <location>
        <begin position="68"/>
        <end position="109"/>
    </location>
</feature>
<feature type="region of interest" description="Disordered" evidence="6">
    <location>
        <begin position="790"/>
        <end position="817"/>
    </location>
</feature>
<keyword evidence="5" id="KW-0175">Coiled coil</keyword>
<evidence type="ECO:0000313" key="8">
    <source>
        <dbReference type="EMBL" id="KAH9831690.1"/>
    </source>
</evidence>
<dbReference type="OrthoDB" id="3364175at2759"/>
<dbReference type="SMART" id="SM00906">
    <property type="entry name" value="Fungal_trans"/>
    <property type="match status" value="1"/>
</dbReference>
<dbReference type="GO" id="GO:0008270">
    <property type="term" value="F:zinc ion binding"/>
    <property type="evidence" value="ECO:0007669"/>
    <property type="project" value="InterPro"/>
</dbReference>
<dbReference type="GO" id="GO:0000978">
    <property type="term" value="F:RNA polymerase II cis-regulatory region sequence-specific DNA binding"/>
    <property type="evidence" value="ECO:0007669"/>
    <property type="project" value="TreeGrafter"/>
</dbReference>